<keyword evidence="1" id="KW-0328">Glycosyltransferase</keyword>
<feature type="non-terminal residue" evidence="1">
    <location>
        <position position="1"/>
    </location>
</feature>
<proteinExistence type="predicted"/>
<dbReference type="SUPFAM" id="SSF51690">
    <property type="entry name" value="Nicotinate/Quinolinate PRTase C-terminal domain-like"/>
    <property type="match status" value="1"/>
</dbReference>
<dbReference type="InterPro" id="IPR037128">
    <property type="entry name" value="Quinolinate_PRibosylTase_N_sf"/>
</dbReference>
<dbReference type="EC" id="2.4.2.11" evidence="1"/>
<dbReference type="Gene3D" id="3.90.1170.20">
    <property type="entry name" value="Quinolinate phosphoribosyl transferase, N-terminal domain"/>
    <property type="match status" value="1"/>
</dbReference>
<dbReference type="InterPro" id="IPR013785">
    <property type="entry name" value="Aldolase_TIM"/>
</dbReference>
<dbReference type="PANTHER" id="PTHR43202:SF1">
    <property type="entry name" value="NICOTINATE PHOSPHORIBOSYLTRANSFERASE"/>
    <property type="match status" value="1"/>
</dbReference>
<evidence type="ECO:0000313" key="1">
    <source>
        <dbReference type="EMBL" id="CAA9352924.1"/>
    </source>
</evidence>
<name>A0A6J4M8C4_9BACT</name>
<dbReference type="PANTHER" id="PTHR43202">
    <property type="entry name" value="NICOTINATE-NUCLEOTIDE PYROPHOSPHORYLASE"/>
    <property type="match status" value="1"/>
</dbReference>
<dbReference type="AlphaFoldDB" id="A0A6J4M8C4"/>
<dbReference type="Gene3D" id="3.20.20.70">
    <property type="entry name" value="Aldolase class I"/>
    <property type="match status" value="1"/>
</dbReference>
<keyword evidence="1" id="KW-0808">Transferase</keyword>
<protein>
    <submittedName>
        <fullName evidence="1">Nicotinate phosphoribosyltransferase</fullName>
        <ecNumber evidence="1">2.4.2.11</ecNumber>
    </submittedName>
</protein>
<dbReference type="InterPro" id="IPR053190">
    <property type="entry name" value="NAPRTase-like"/>
</dbReference>
<organism evidence="1">
    <name type="scientific">uncultured Gemmatimonadota bacterium</name>
    <dbReference type="NCBI Taxonomy" id="203437"/>
    <lineage>
        <taxon>Bacteria</taxon>
        <taxon>Pseudomonadati</taxon>
        <taxon>Gemmatimonadota</taxon>
        <taxon>environmental samples</taxon>
    </lineage>
</organism>
<reference evidence="1" key="1">
    <citation type="submission" date="2020-02" db="EMBL/GenBank/DDBJ databases">
        <authorList>
            <person name="Meier V. D."/>
        </authorList>
    </citation>
    <scope>NUCLEOTIDE SEQUENCE</scope>
    <source>
        <strain evidence="1">AVDCRST_MAG89</strain>
    </source>
</reference>
<dbReference type="GO" id="GO:0016763">
    <property type="term" value="F:pentosyltransferase activity"/>
    <property type="evidence" value="ECO:0007669"/>
    <property type="project" value="InterPro"/>
</dbReference>
<dbReference type="InterPro" id="IPR036068">
    <property type="entry name" value="Nicotinate_pribotase-like_C"/>
</dbReference>
<sequence length="323" mass="35006">EALRLLQTQLAPGYDHRELEVHTLLEGDGINQGGEDDWEPVMHVTGRYGGFGHLETPLLGILARRSLVASNTRMVVTAAGGKPIIFMAPRHDDWRVQTPDGYAAQVGGAESVSSDAAGAWWGVRGVGTMPHAMIAAFGGDTVEATLAFGRYLRDQEPGVQLLSLVDYDNNAVETSLAVARAVRAEFGDDVLRGVRVDTSERLIDDSMIGDPEAWGRARLTGVNPYLVRKIRAALDAEGFGYVGIVVSGGFTPDKIRRFEKEGIPVMAYGVGSSLLGHSKGDSGLLTDFDFTADLVRVDGRDEGKVGRSFRENPRLVRVDWDRV</sequence>
<dbReference type="GO" id="GO:0009435">
    <property type="term" value="P:NAD+ biosynthetic process"/>
    <property type="evidence" value="ECO:0007669"/>
    <property type="project" value="InterPro"/>
</dbReference>
<gene>
    <name evidence="1" type="ORF">AVDCRST_MAG89-3234</name>
</gene>
<dbReference type="EMBL" id="CADCTV010000673">
    <property type="protein sequence ID" value="CAA9352924.1"/>
    <property type="molecule type" value="Genomic_DNA"/>
</dbReference>
<dbReference type="SUPFAM" id="SSF54675">
    <property type="entry name" value="Nicotinate/Quinolinate PRTase N-terminal domain-like"/>
    <property type="match status" value="1"/>
</dbReference>
<accession>A0A6J4M8C4</accession>